<dbReference type="Proteomes" id="UP000230304">
    <property type="component" value="Unassembled WGS sequence"/>
</dbReference>
<dbReference type="EMBL" id="PEUA01000062">
    <property type="protein sequence ID" value="PIV41971.1"/>
    <property type="molecule type" value="Genomic_DNA"/>
</dbReference>
<gene>
    <name evidence="1" type="ORF">COS26_02895</name>
</gene>
<dbReference type="Gene3D" id="1.20.1440.60">
    <property type="entry name" value="23S rRNA-intervening sequence"/>
    <property type="match status" value="1"/>
</dbReference>
<organism evidence="1 2">
    <name type="scientific">Candidatus Nealsonbacteria bacterium CG02_land_8_20_14_3_00_40_11</name>
    <dbReference type="NCBI Taxonomy" id="1974700"/>
    <lineage>
        <taxon>Bacteria</taxon>
        <taxon>Candidatus Nealsoniibacteriota</taxon>
    </lineage>
</organism>
<evidence type="ECO:0000313" key="2">
    <source>
        <dbReference type="Proteomes" id="UP000230304"/>
    </source>
</evidence>
<proteinExistence type="predicted"/>
<dbReference type="SUPFAM" id="SSF158446">
    <property type="entry name" value="IVS-encoded protein-like"/>
    <property type="match status" value="1"/>
</dbReference>
<name>A0A2M7D7B5_9BACT</name>
<dbReference type="AlphaFoldDB" id="A0A2M7D7B5"/>
<dbReference type="PANTHER" id="PTHR38471:SF2">
    <property type="entry name" value="FOUR HELIX BUNDLE PROTEIN"/>
    <property type="match status" value="1"/>
</dbReference>
<sequence length="121" mass="14306">MDKIKNSKQYDLEERTFEFAKRVRIFVKELSKTIGNIEDGKQLIRSSGSIGANYIEANESLSKKDFVIRIKICRKEAKESKYWLLLIDVYNNQKLEKERQELTKEATELMMIFSSIMRKSM</sequence>
<dbReference type="Pfam" id="PF05635">
    <property type="entry name" value="23S_rRNA_IVP"/>
    <property type="match status" value="1"/>
</dbReference>
<protein>
    <submittedName>
        <fullName evidence="1">Four helix bundle protein</fullName>
    </submittedName>
</protein>
<dbReference type="InterPro" id="IPR012657">
    <property type="entry name" value="23S_rRNA-intervening_sequence"/>
</dbReference>
<evidence type="ECO:0000313" key="1">
    <source>
        <dbReference type="EMBL" id="PIV41971.1"/>
    </source>
</evidence>
<dbReference type="PANTHER" id="PTHR38471">
    <property type="entry name" value="FOUR HELIX BUNDLE PROTEIN"/>
    <property type="match status" value="1"/>
</dbReference>
<reference evidence="2" key="1">
    <citation type="submission" date="2017-09" db="EMBL/GenBank/DDBJ databases">
        <title>Depth-based differentiation of microbial function through sediment-hosted aquifers and enrichment of novel symbionts in the deep terrestrial subsurface.</title>
        <authorList>
            <person name="Probst A.J."/>
            <person name="Ladd B."/>
            <person name="Jarett J.K."/>
            <person name="Geller-Mcgrath D.E."/>
            <person name="Sieber C.M.K."/>
            <person name="Emerson J.B."/>
            <person name="Anantharaman K."/>
            <person name="Thomas B.C."/>
            <person name="Malmstrom R."/>
            <person name="Stieglmeier M."/>
            <person name="Klingl A."/>
            <person name="Woyke T."/>
            <person name="Ryan C.M."/>
            <person name="Banfield J.F."/>
        </authorList>
    </citation>
    <scope>NUCLEOTIDE SEQUENCE [LARGE SCALE GENOMIC DNA]</scope>
</reference>
<accession>A0A2M7D7B5</accession>
<dbReference type="InterPro" id="IPR036583">
    <property type="entry name" value="23S_rRNA_IVS_sf"/>
</dbReference>
<dbReference type="NCBIfam" id="TIGR02436">
    <property type="entry name" value="four helix bundle protein"/>
    <property type="match status" value="1"/>
</dbReference>
<comment type="caution">
    <text evidence="1">The sequence shown here is derived from an EMBL/GenBank/DDBJ whole genome shotgun (WGS) entry which is preliminary data.</text>
</comment>